<dbReference type="Gene3D" id="3.90.550.10">
    <property type="entry name" value="Spore Coat Polysaccharide Biosynthesis Protein SpsA, Chain A"/>
    <property type="match status" value="1"/>
</dbReference>
<dbReference type="OrthoDB" id="396512at2"/>
<dbReference type="InterPro" id="IPR029044">
    <property type="entry name" value="Nucleotide-diphossugar_trans"/>
</dbReference>
<sequence length="332" mass="38624">MGKSIISIIVAVYNVESYINQCIESIVEQSYKKLEIILVDDGSTDASGKICDQWEAKDSRIQVIHKNNGGISEARNAGLDIAQGEYIGFVDGDDFIEADMYRQLYYNKQSKGITVCGFYVVKKLRKIPIYYANCSVTGEKAITCYLRDEIRGTRGADICIGSYAWNKLYHYSLFKGVRYPKNKIFEDVYVIIELFYKSTQVRFIDLCLYNYVKRDGSILNTSNKVHYDWVLARQEQIKQLQRYKLDTLDIMNMGYMLVFNACLFVLQEICCLTSIEKSKNTAILNICMERANILIQNGLKITKKDRFKFVMFKYMPFLYKTIWLLKNMDIKR</sequence>
<evidence type="ECO:0000259" key="3">
    <source>
        <dbReference type="Pfam" id="PF00535"/>
    </source>
</evidence>
<gene>
    <name evidence="4" type="ORF">SAMN05660299_00012</name>
</gene>
<evidence type="ECO:0000256" key="1">
    <source>
        <dbReference type="ARBA" id="ARBA00022676"/>
    </source>
</evidence>
<keyword evidence="2 4" id="KW-0808">Transferase</keyword>
<reference evidence="4 5" key="1">
    <citation type="submission" date="2016-10" db="EMBL/GenBank/DDBJ databases">
        <authorList>
            <person name="de Groot N.N."/>
        </authorList>
    </citation>
    <scope>NUCLEOTIDE SEQUENCE [LARGE SCALE GENOMIC DNA]</scope>
    <source>
        <strain evidence="4 5">DSM 16981</strain>
    </source>
</reference>
<dbReference type="RefSeq" id="WP_091647095.1">
    <property type="nucleotide sequence ID" value="NZ_FNHQ01000001.1"/>
</dbReference>
<dbReference type="CDD" id="cd00761">
    <property type="entry name" value="Glyco_tranf_GTA_type"/>
    <property type="match status" value="1"/>
</dbReference>
<dbReference type="PANTHER" id="PTHR22916">
    <property type="entry name" value="GLYCOSYLTRANSFERASE"/>
    <property type="match status" value="1"/>
</dbReference>
<feature type="domain" description="Glycosyltransferase 2-like" evidence="3">
    <location>
        <begin position="7"/>
        <end position="121"/>
    </location>
</feature>
<evidence type="ECO:0000256" key="2">
    <source>
        <dbReference type="ARBA" id="ARBA00022679"/>
    </source>
</evidence>
<dbReference type="InterPro" id="IPR001173">
    <property type="entry name" value="Glyco_trans_2-like"/>
</dbReference>
<dbReference type="Pfam" id="PF00535">
    <property type="entry name" value="Glycos_transf_2"/>
    <property type="match status" value="1"/>
</dbReference>
<evidence type="ECO:0000313" key="4">
    <source>
        <dbReference type="EMBL" id="SDM02689.1"/>
    </source>
</evidence>
<keyword evidence="5" id="KW-1185">Reference proteome</keyword>
<accession>A0A1G9PVA7</accession>
<name>A0A1G9PVA7_9FIRM</name>
<dbReference type="SUPFAM" id="SSF53448">
    <property type="entry name" value="Nucleotide-diphospho-sugar transferases"/>
    <property type="match status" value="1"/>
</dbReference>
<keyword evidence="1" id="KW-0328">Glycosyltransferase</keyword>
<organism evidence="4 5">
    <name type="scientific">Megasphaera paucivorans</name>
    <dbReference type="NCBI Taxonomy" id="349095"/>
    <lineage>
        <taxon>Bacteria</taxon>
        <taxon>Bacillati</taxon>
        <taxon>Bacillota</taxon>
        <taxon>Negativicutes</taxon>
        <taxon>Veillonellales</taxon>
        <taxon>Veillonellaceae</taxon>
        <taxon>Megasphaera</taxon>
    </lineage>
</organism>
<proteinExistence type="predicted"/>
<dbReference type="EMBL" id="FNHQ01000001">
    <property type="protein sequence ID" value="SDM02689.1"/>
    <property type="molecule type" value="Genomic_DNA"/>
</dbReference>
<dbReference type="Proteomes" id="UP000199309">
    <property type="component" value="Unassembled WGS sequence"/>
</dbReference>
<evidence type="ECO:0000313" key="5">
    <source>
        <dbReference type="Proteomes" id="UP000199309"/>
    </source>
</evidence>
<dbReference type="GO" id="GO:0016757">
    <property type="term" value="F:glycosyltransferase activity"/>
    <property type="evidence" value="ECO:0007669"/>
    <property type="project" value="UniProtKB-KW"/>
</dbReference>
<protein>
    <submittedName>
        <fullName evidence="4">Glycosyl transferase family 2</fullName>
    </submittedName>
</protein>
<dbReference type="STRING" id="349095.SAMN05660299_00012"/>
<dbReference type="AlphaFoldDB" id="A0A1G9PVA7"/>
<dbReference type="PANTHER" id="PTHR22916:SF51">
    <property type="entry name" value="GLYCOSYLTRANSFERASE EPSH-RELATED"/>
    <property type="match status" value="1"/>
</dbReference>